<dbReference type="EMBL" id="CP026520">
    <property type="protein sequence ID" value="QAV21716.1"/>
    <property type="molecule type" value="Genomic_DNA"/>
</dbReference>
<dbReference type="GO" id="GO:0043565">
    <property type="term" value="F:sequence-specific DNA binding"/>
    <property type="evidence" value="ECO:0007669"/>
    <property type="project" value="InterPro"/>
</dbReference>
<reference evidence="6 7" key="1">
    <citation type="submission" date="2018-01" db="EMBL/GenBank/DDBJ databases">
        <title>The whole genome sequencing and assembly of Paenibacillus chitinolyticus KCCM 41400 strain.</title>
        <authorList>
            <person name="Kim J.-Y."/>
            <person name="Park M.-K."/>
            <person name="Lee Y.-J."/>
            <person name="Yi H."/>
            <person name="Bahn Y.-S."/>
            <person name="Kim J.F."/>
            <person name="Lee D.-W."/>
        </authorList>
    </citation>
    <scope>NUCLEOTIDE SEQUENCE [LARGE SCALE GENOMIC DNA]</scope>
    <source>
        <strain evidence="6 7">KCCM 41400</strain>
    </source>
</reference>
<dbReference type="RefSeq" id="WP_042226253.1">
    <property type="nucleotide sequence ID" value="NZ_CP026520.1"/>
</dbReference>
<dbReference type="GeneID" id="95376281"/>
<evidence type="ECO:0000256" key="1">
    <source>
        <dbReference type="ARBA" id="ARBA00023015"/>
    </source>
</evidence>
<keyword evidence="3" id="KW-0804">Transcription</keyword>
<dbReference type="SUPFAM" id="SSF46689">
    <property type="entry name" value="Homeodomain-like"/>
    <property type="match status" value="2"/>
</dbReference>
<evidence type="ECO:0000313" key="5">
    <source>
        <dbReference type="EMBL" id="MCY9598309.1"/>
    </source>
</evidence>
<dbReference type="GO" id="GO:0003700">
    <property type="term" value="F:DNA-binding transcription factor activity"/>
    <property type="evidence" value="ECO:0007669"/>
    <property type="project" value="InterPro"/>
</dbReference>
<dbReference type="PANTHER" id="PTHR47893">
    <property type="entry name" value="REGULATORY PROTEIN PCHR"/>
    <property type="match status" value="1"/>
</dbReference>
<evidence type="ECO:0000256" key="3">
    <source>
        <dbReference type="ARBA" id="ARBA00023163"/>
    </source>
</evidence>
<evidence type="ECO:0000313" key="6">
    <source>
        <dbReference type="EMBL" id="QAV21716.1"/>
    </source>
</evidence>
<dbReference type="PRINTS" id="PR00032">
    <property type="entry name" value="HTHARAC"/>
</dbReference>
<dbReference type="Gene3D" id="1.10.10.60">
    <property type="entry name" value="Homeodomain-like"/>
    <property type="match status" value="1"/>
</dbReference>
<proteinExistence type="predicted"/>
<evidence type="ECO:0000259" key="4">
    <source>
        <dbReference type="PROSITE" id="PS01124"/>
    </source>
</evidence>
<organism evidence="6 7">
    <name type="scientific">Paenibacillus chitinolyticus</name>
    <dbReference type="NCBI Taxonomy" id="79263"/>
    <lineage>
        <taxon>Bacteria</taxon>
        <taxon>Bacillati</taxon>
        <taxon>Bacillota</taxon>
        <taxon>Bacilli</taxon>
        <taxon>Bacillales</taxon>
        <taxon>Paenibacillaceae</taxon>
        <taxon>Paenibacillus</taxon>
    </lineage>
</organism>
<keyword evidence="8" id="KW-1185">Reference proteome</keyword>
<dbReference type="AlphaFoldDB" id="A0A410X546"/>
<keyword evidence="2" id="KW-0238">DNA-binding</keyword>
<dbReference type="Proteomes" id="UP000288943">
    <property type="component" value="Chromosome"/>
</dbReference>
<dbReference type="InterPro" id="IPR018062">
    <property type="entry name" value="HTH_AraC-typ_CS"/>
</dbReference>
<dbReference type="Pfam" id="PF12833">
    <property type="entry name" value="HTH_18"/>
    <property type="match status" value="1"/>
</dbReference>
<protein>
    <submittedName>
        <fullName evidence="6">AraC family transcriptional regulator</fullName>
    </submittedName>
</protein>
<dbReference type="InterPro" id="IPR018060">
    <property type="entry name" value="HTH_AraC"/>
</dbReference>
<evidence type="ECO:0000256" key="2">
    <source>
        <dbReference type="ARBA" id="ARBA00023125"/>
    </source>
</evidence>
<evidence type="ECO:0000313" key="7">
    <source>
        <dbReference type="Proteomes" id="UP000288943"/>
    </source>
</evidence>
<dbReference type="KEGG" id="pchi:PC41400_15825"/>
<dbReference type="InterPro" id="IPR020449">
    <property type="entry name" value="Tscrpt_reg_AraC-type_HTH"/>
</dbReference>
<name>A0A410X546_9BACL</name>
<sequence>MPSSIQINTMHDYFDRFSEHMGGQITGSGGERTLLLSPRLGEGTLTRIPIRTGMEIVISDFELIRDLKVQVHGAYSLFELNYCLEGDIYCAWEGNELHTGSLSGNVFFMENMNVYMEKKGGVRNRTVEIRLHPELLLRCAEGPEETEQIRQLLSRNRGRIGRFTDTPLIRQGVRDLLQSGHRGSMRRWYAESKAMELIALISQPDDGVKEASGISLTPDDRNRLSEARRQVLDRLDSPPSIPELARLCGVNEYKLKKGFRTLFGTTVYELVRRERMKRAAEYMDRGMNVSEAAVQLGYANMSNFTAAFRKQFGLNPGQYLKQANQERIRP</sequence>
<dbReference type="SMART" id="SM00342">
    <property type="entry name" value="HTH_ARAC"/>
    <property type="match status" value="1"/>
</dbReference>
<keyword evidence="1" id="KW-0805">Transcription regulation</keyword>
<feature type="domain" description="HTH araC/xylS-type" evidence="4">
    <location>
        <begin position="225"/>
        <end position="322"/>
    </location>
</feature>
<dbReference type="InterPro" id="IPR009057">
    <property type="entry name" value="Homeodomain-like_sf"/>
</dbReference>
<accession>A0A410X546</accession>
<dbReference type="Proteomes" id="UP001527202">
    <property type="component" value="Unassembled WGS sequence"/>
</dbReference>
<dbReference type="PROSITE" id="PS00041">
    <property type="entry name" value="HTH_ARAC_FAMILY_1"/>
    <property type="match status" value="1"/>
</dbReference>
<dbReference type="InterPro" id="IPR053142">
    <property type="entry name" value="PchR_regulatory_protein"/>
</dbReference>
<gene>
    <name evidence="5" type="ORF">M5X16_21415</name>
    <name evidence="6" type="ORF">PC41400_15825</name>
</gene>
<reference evidence="5 8" key="2">
    <citation type="submission" date="2022-05" db="EMBL/GenBank/DDBJ databases">
        <title>Genome Sequencing of Bee-Associated Microbes.</title>
        <authorList>
            <person name="Dunlap C."/>
        </authorList>
    </citation>
    <scope>NUCLEOTIDE SEQUENCE [LARGE SCALE GENOMIC DNA]</scope>
    <source>
        <strain evidence="5 8">NRRL B-23120</strain>
    </source>
</reference>
<dbReference type="OrthoDB" id="9782503at2"/>
<dbReference type="PANTHER" id="PTHR47893:SF1">
    <property type="entry name" value="REGULATORY PROTEIN PCHR"/>
    <property type="match status" value="1"/>
</dbReference>
<evidence type="ECO:0000313" key="8">
    <source>
        <dbReference type="Proteomes" id="UP001527202"/>
    </source>
</evidence>
<dbReference type="EMBL" id="JAMDMJ010000029">
    <property type="protein sequence ID" value="MCY9598309.1"/>
    <property type="molecule type" value="Genomic_DNA"/>
</dbReference>
<dbReference type="PROSITE" id="PS01124">
    <property type="entry name" value="HTH_ARAC_FAMILY_2"/>
    <property type="match status" value="1"/>
</dbReference>